<keyword evidence="5" id="KW-0676">Redox-active center</keyword>
<sequence length="224" mass="24814">MDRRSIVEFPVTAQSAGATPAITIYSTAVCPYCVAAKNFLKSKGQQWTEVRIDLDPVEREKMMAKTRRTSVPQIFVGDVHVGGYDDMMALHRPGMSAADDGSKDRIAEFTDFRKRMNERILGEPNQVVRRFFALDTQTYQAGALDVKTKELLGLVASMVLRCDDCISYHVAQCKDAGVTREEFFETFSVGLVVGGSIVIPHLRRAVDFLDQLEGGAAAPEAHEH</sequence>
<evidence type="ECO:0000256" key="2">
    <source>
        <dbReference type="ARBA" id="ARBA00022448"/>
    </source>
</evidence>
<dbReference type="AlphaFoldDB" id="A0AA38XZQ4"/>
<comment type="caution">
    <text evidence="8">The sequence shown here is derived from an EMBL/GenBank/DDBJ whole genome shotgun (WGS) entry which is preliminary data.</text>
</comment>
<dbReference type="InterPro" id="IPR014025">
    <property type="entry name" value="Glutaredoxin_subgr"/>
</dbReference>
<keyword evidence="2" id="KW-0813">Transport</keyword>
<dbReference type="PROSITE" id="PS51354">
    <property type="entry name" value="GLUTAREDOXIN_2"/>
    <property type="match status" value="1"/>
</dbReference>
<evidence type="ECO:0000259" key="7">
    <source>
        <dbReference type="Pfam" id="PF02627"/>
    </source>
</evidence>
<dbReference type="InterPro" id="IPR011767">
    <property type="entry name" value="GLR_AS"/>
</dbReference>
<accession>A0AA38XZQ4</accession>
<dbReference type="InterPro" id="IPR002109">
    <property type="entry name" value="Glutaredoxin"/>
</dbReference>
<dbReference type="PANTHER" id="PTHR33930:SF2">
    <property type="entry name" value="BLR3452 PROTEIN"/>
    <property type="match status" value="1"/>
</dbReference>
<dbReference type="CDD" id="cd03418">
    <property type="entry name" value="GRX_GRXb_1_3_like"/>
    <property type="match status" value="1"/>
</dbReference>
<protein>
    <recommendedName>
        <fullName evidence="9">Glutaredoxin</fullName>
    </recommendedName>
</protein>
<dbReference type="PRINTS" id="PR00160">
    <property type="entry name" value="GLUTAREDOXIN"/>
</dbReference>
<dbReference type="InterPro" id="IPR004675">
    <property type="entry name" value="AhpD_core"/>
</dbReference>
<evidence type="ECO:0000256" key="3">
    <source>
        <dbReference type="ARBA" id="ARBA00022982"/>
    </source>
</evidence>
<dbReference type="PROSITE" id="PS00195">
    <property type="entry name" value="GLUTAREDOXIN_1"/>
    <property type="match status" value="1"/>
</dbReference>
<reference evidence="8" key="1">
    <citation type="submission" date="2022-10" db="EMBL/GenBank/DDBJ databases">
        <title>Culturing micro-colonial fungi from biological soil crusts in the Mojave desert and describing Neophaeococcomyces mojavensis, and introducing the new genera and species Taxawa tesnikishii.</title>
        <authorList>
            <person name="Kurbessoian T."/>
            <person name="Stajich J.E."/>
        </authorList>
    </citation>
    <scope>NUCLEOTIDE SEQUENCE</scope>
    <source>
        <strain evidence="8">TK_35</strain>
    </source>
</reference>
<name>A0AA38XZQ4_9EURO</name>
<dbReference type="Pfam" id="PF02627">
    <property type="entry name" value="CMD"/>
    <property type="match status" value="1"/>
</dbReference>
<comment type="similarity">
    <text evidence="1">Belongs to the glutaredoxin family.</text>
</comment>
<dbReference type="NCBIfam" id="TIGR02181">
    <property type="entry name" value="GRX_bact"/>
    <property type="match status" value="1"/>
</dbReference>
<organism evidence="8">
    <name type="scientific">Knufia peltigerae</name>
    <dbReference type="NCBI Taxonomy" id="1002370"/>
    <lineage>
        <taxon>Eukaryota</taxon>
        <taxon>Fungi</taxon>
        <taxon>Dikarya</taxon>
        <taxon>Ascomycota</taxon>
        <taxon>Pezizomycotina</taxon>
        <taxon>Eurotiomycetes</taxon>
        <taxon>Chaetothyriomycetidae</taxon>
        <taxon>Chaetothyriales</taxon>
        <taxon>Trichomeriaceae</taxon>
        <taxon>Knufia</taxon>
    </lineage>
</organism>
<dbReference type="InterPro" id="IPR003779">
    <property type="entry name" value="CMD-like"/>
</dbReference>
<dbReference type="InterPro" id="IPR036249">
    <property type="entry name" value="Thioredoxin-like_sf"/>
</dbReference>
<evidence type="ECO:0000313" key="8">
    <source>
        <dbReference type="EMBL" id="KAJ9629036.1"/>
    </source>
</evidence>
<feature type="domain" description="Carboxymuconolactone decarboxylase-like" evidence="7">
    <location>
        <begin position="127"/>
        <end position="206"/>
    </location>
</feature>
<proteinExistence type="inferred from homology"/>
<dbReference type="SUPFAM" id="SSF52833">
    <property type="entry name" value="Thioredoxin-like"/>
    <property type="match status" value="1"/>
</dbReference>
<dbReference type="GO" id="GO:0051920">
    <property type="term" value="F:peroxiredoxin activity"/>
    <property type="evidence" value="ECO:0007669"/>
    <property type="project" value="InterPro"/>
</dbReference>
<dbReference type="Gene3D" id="1.20.1290.10">
    <property type="entry name" value="AhpD-like"/>
    <property type="match status" value="1"/>
</dbReference>
<dbReference type="SUPFAM" id="SSF69118">
    <property type="entry name" value="AhpD-like"/>
    <property type="match status" value="1"/>
</dbReference>
<evidence type="ECO:0000256" key="1">
    <source>
        <dbReference type="ARBA" id="ARBA00007787"/>
    </source>
</evidence>
<gene>
    <name evidence="8" type="ORF">H2204_009205</name>
</gene>
<dbReference type="InterPro" id="IPR029032">
    <property type="entry name" value="AhpD-like"/>
</dbReference>
<evidence type="ECO:0000256" key="5">
    <source>
        <dbReference type="ARBA" id="ARBA00023284"/>
    </source>
</evidence>
<feature type="domain" description="Glutaredoxin" evidence="6">
    <location>
        <begin position="22"/>
        <end position="81"/>
    </location>
</feature>
<evidence type="ECO:0008006" key="9">
    <source>
        <dbReference type="Google" id="ProtNLM"/>
    </source>
</evidence>
<keyword evidence="4" id="KW-1015">Disulfide bond</keyword>
<evidence type="ECO:0000256" key="4">
    <source>
        <dbReference type="ARBA" id="ARBA00023157"/>
    </source>
</evidence>
<dbReference type="EMBL" id="JAPDRN010000070">
    <property type="protein sequence ID" value="KAJ9629036.1"/>
    <property type="molecule type" value="Genomic_DNA"/>
</dbReference>
<dbReference type="Pfam" id="PF00462">
    <property type="entry name" value="Glutaredoxin"/>
    <property type="match status" value="1"/>
</dbReference>
<evidence type="ECO:0000259" key="6">
    <source>
        <dbReference type="Pfam" id="PF00462"/>
    </source>
</evidence>
<dbReference type="NCBIfam" id="TIGR00778">
    <property type="entry name" value="ahpD_dom"/>
    <property type="match status" value="1"/>
</dbReference>
<dbReference type="Gene3D" id="3.40.30.10">
    <property type="entry name" value="Glutaredoxin"/>
    <property type="match status" value="1"/>
</dbReference>
<dbReference type="GO" id="GO:0045454">
    <property type="term" value="P:cell redox homeostasis"/>
    <property type="evidence" value="ECO:0007669"/>
    <property type="project" value="InterPro"/>
</dbReference>
<keyword evidence="3" id="KW-0249">Electron transport</keyword>
<dbReference type="PANTHER" id="PTHR33930">
    <property type="entry name" value="ALKYL HYDROPEROXIDE REDUCTASE AHPD"/>
    <property type="match status" value="1"/>
</dbReference>
<dbReference type="InterPro" id="IPR011900">
    <property type="entry name" value="GRX_bact"/>
</dbReference>